<reference evidence="1 2" key="1">
    <citation type="submission" date="2020-04" db="EMBL/GenBank/DDBJ databases">
        <authorList>
            <person name="De Canck E."/>
        </authorList>
    </citation>
    <scope>NUCLEOTIDE SEQUENCE [LARGE SCALE GENOMIC DNA]</scope>
    <source>
        <strain evidence="1 2">LMG 28688</strain>
    </source>
</reference>
<dbReference type="EMBL" id="CADIKL010000038">
    <property type="protein sequence ID" value="CAB3802650.1"/>
    <property type="molecule type" value="Genomic_DNA"/>
</dbReference>
<evidence type="ECO:0000313" key="2">
    <source>
        <dbReference type="Proteomes" id="UP000494119"/>
    </source>
</evidence>
<organism evidence="1 2">
    <name type="scientific">Paraburkholderia caffeinitolerans</name>
    <dbReference type="NCBI Taxonomy" id="1723730"/>
    <lineage>
        <taxon>Bacteria</taxon>
        <taxon>Pseudomonadati</taxon>
        <taxon>Pseudomonadota</taxon>
        <taxon>Betaproteobacteria</taxon>
        <taxon>Burkholderiales</taxon>
        <taxon>Burkholderiaceae</taxon>
        <taxon>Paraburkholderia</taxon>
    </lineage>
</organism>
<sequence>MRPAGWILLGTLVFVAFAVWSESVAANTLKPAAAPVIAIVSGTWGANCGAPHGNATRDLARRCDGLRTCGYVLDARAMSSPPSRANQALPSPRIATSSGACRVDYRARWRCGSHEVHDAALGATASPGDTLVLSCVHENGPGH</sequence>
<accession>A0A6J5GKU4</accession>
<name>A0A6J5GKU4_9BURK</name>
<evidence type="ECO:0000313" key="1">
    <source>
        <dbReference type="EMBL" id="CAB3802650.1"/>
    </source>
</evidence>
<proteinExistence type="predicted"/>
<protein>
    <submittedName>
        <fullName evidence="1">Uncharacterized protein</fullName>
    </submittedName>
</protein>
<dbReference type="Proteomes" id="UP000494119">
    <property type="component" value="Unassembled WGS sequence"/>
</dbReference>
<dbReference type="AlphaFoldDB" id="A0A6J5GKU4"/>
<keyword evidence="2" id="KW-1185">Reference proteome</keyword>
<dbReference type="RefSeq" id="WP_246282436.1">
    <property type="nucleotide sequence ID" value="NZ_CADIKL010000038.1"/>
</dbReference>
<gene>
    <name evidence="1" type="ORF">LMG28688_05607</name>
</gene>